<dbReference type="EMBL" id="JQSG02000001">
    <property type="protein sequence ID" value="OBS10825.1"/>
    <property type="molecule type" value="Genomic_DNA"/>
</dbReference>
<keyword evidence="5 6" id="KW-0472">Membrane</keyword>
<evidence type="ECO:0000256" key="3">
    <source>
        <dbReference type="ARBA" id="ARBA00022692"/>
    </source>
</evidence>
<evidence type="ECO:0000256" key="5">
    <source>
        <dbReference type="ARBA" id="ARBA00023136"/>
    </source>
</evidence>
<dbReference type="PANTHER" id="PTHR30086">
    <property type="entry name" value="ARGININE EXPORTER PROTEIN ARGO"/>
    <property type="match status" value="1"/>
</dbReference>
<dbReference type="GO" id="GO:0005886">
    <property type="term" value="C:plasma membrane"/>
    <property type="evidence" value="ECO:0007669"/>
    <property type="project" value="UniProtKB-SubCell"/>
</dbReference>
<accession>A0A1A6C8F0</accession>
<dbReference type="InterPro" id="IPR001123">
    <property type="entry name" value="LeuE-type"/>
</dbReference>
<evidence type="ECO:0000313" key="8">
    <source>
        <dbReference type="Proteomes" id="UP000029273"/>
    </source>
</evidence>
<dbReference type="Pfam" id="PF01810">
    <property type="entry name" value="LysE"/>
    <property type="match status" value="1"/>
</dbReference>
<keyword evidence="8" id="KW-1185">Reference proteome</keyword>
<dbReference type="AlphaFoldDB" id="A0A1A6C8F0"/>
<feature type="transmembrane region" description="Helical" evidence="6">
    <location>
        <begin position="45"/>
        <end position="68"/>
    </location>
</feature>
<dbReference type="PIRSF" id="PIRSF006324">
    <property type="entry name" value="LeuE"/>
    <property type="match status" value="1"/>
</dbReference>
<evidence type="ECO:0000256" key="1">
    <source>
        <dbReference type="ARBA" id="ARBA00004651"/>
    </source>
</evidence>
<sequence length="210" mass="22098">MFGTHDLALFMLAGLLLNATPGPDTLYISGRSLQQGWRAGAMASLGVGAGCLIHTTAAAIGLSALIAASATAFTAIKILGAAYLIYMGIDLMHAPAPSGTERGRPAVPAGLWRAFAHGCLTNALNPKVALFFLAFLPQFVTPGAPNKALAFLFLGLLFNLTGTLWNLGVAITVARLGSGWQRHRLRIWLSRLLGGLLVLVGVRLIFVVPR</sequence>
<feature type="transmembrane region" description="Helical" evidence="6">
    <location>
        <begin position="114"/>
        <end position="136"/>
    </location>
</feature>
<reference evidence="7 8" key="1">
    <citation type="journal article" date="2014" name="Genome Announc.">
        <title>Draft Genome Sequence of the Iron-Oxidizing, Acidophilic, and Halotolerant 'Thiobacillus prosperus' Type Strain DSM 5130.</title>
        <authorList>
            <person name="Ossandon F.J."/>
            <person name="Cardenas J.P."/>
            <person name="Corbett M."/>
            <person name="Quatrini R."/>
            <person name="Holmes D.S."/>
            <person name="Watkin E."/>
        </authorList>
    </citation>
    <scope>NUCLEOTIDE SEQUENCE [LARGE SCALE GENOMIC DNA]</scope>
    <source>
        <strain evidence="7 8">DSM 5130</strain>
    </source>
</reference>
<evidence type="ECO:0000256" key="4">
    <source>
        <dbReference type="ARBA" id="ARBA00022989"/>
    </source>
</evidence>
<dbReference type="RefSeq" id="WP_038086505.1">
    <property type="nucleotide sequence ID" value="NZ_JQSG02000001.1"/>
</dbReference>
<evidence type="ECO:0000313" key="7">
    <source>
        <dbReference type="EMBL" id="OBS10825.1"/>
    </source>
</evidence>
<keyword evidence="4 6" id="KW-1133">Transmembrane helix</keyword>
<keyword evidence="2" id="KW-1003">Cell membrane</keyword>
<feature type="transmembrane region" description="Helical" evidence="6">
    <location>
        <begin position="148"/>
        <end position="168"/>
    </location>
</feature>
<evidence type="ECO:0000256" key="6">
    <source>
        <dbReference type="SAM" id="Phobius"/>
    </source>
</evidence>
<dbReference type="GO" id="GO:0015171">
    <property type="term" value="F:amino acid transmembrane transporter activity"/>
    <property type="evidence" value="ECO:0007669"/>
    <property type="project" value="TreeGrafter"/>
</dbReference>
<gene>
    <name evidence="7" type="ORF">Thpro_020541</name>
</gene>
<comment type="subcellular location">
    <subcellularLocation>
        <location evidence="1">Cell membrane</location>
        <topology evidence="1">Multi-pass membrane protein</topology>
    </subcellularLocation>
</comment>
<keyword evidence="3 6" id="KW-0812">Transmembrane</keyword>
<name>A0A1A6C8F0_9GAMM</name>
<feature type="transmembrane region" description="Helical" evidence="6">
    <location>
        <begin position="75"/>
        <end position="94"/>
    </location>
</feature>
<evidence type="ECO:0000256" key="2">
    <source>
        <dbReference type="ARBA" id="ARBA00022475"/>
    </source>
</evidence>
<proteinExistence type="predicted"/>
<dbReference type="PANTHER" id="PTHR30086:SF20">
    <property type="entry name" value="ARGININE EXPORTER PROTEIN ARGO-RELATED"/>
    <property type="match status" value="1"/>
</dbReference>
<feature type="transmembrane region" description="Helical" evidence="6">
    <location>
        <begin position="188"/>
        <end position="208"/>
    </location>
</feature>
<dbReference type="OrthoDB" id="9804822at2"/>
<protein>
    <submittedName>
        <fullName evidence="7">Lysine transporter LysE</fullName>
    </submittedName>
</protein>
<comment type="caution">
    <text evidence="7">The sequence shown here is derived from an EMBL/GenBank/DDBJ whole genome shotgun (WGS) entry which is preliminary data.</text>
</comment>
<dbReference type="Proteomes" id="UP000029273">
    <property type="component" value="Unassembled WGS sequence"/>
</dbReference>
<organism evidence="7 8">
    <name type="scientific">Acidihalobacter prosperus</name>
    <dbReference type="NCBI Taxonomy" id="160660"/>
    <lineage>
        <taxon>Bacteria</taxon>
        <taxon>Pseudomonadati</taxon>
        <taxon>Pseudomonadota</taxon>
        <taxon>Gammaproteobacteria</taxon>
        <taxon>Chromatiales</taxon>
        <taxon>Ectothiorhodospiraceae</taxon>
        <taxon>Acidihalobacter</taxon>
    </lineage>
</organism>